<evidence type="ECO:0000256" key="1">
    <source>
        <dbReference type="ARBA" id="ARBA00038216"/>
    </source>
</evidence>
<dbReference type="GO" id="GO:0005634">
    <property type="term" value="C:nucleus"/>
    <property type="evidence" value="ECO:0007669"/>
    <property type="project" value="TreeGrafter"/>
</dbReference>
<dbReference type="PANTHER" id="PTHR10343:SF81">
    <property type="entry name" value="CRUCIFORM DNA-RECOGNIZING PROTEIN 1-RELATED"/>
    <property type="match status" value="1"/>
</dbReference>
<feature type="domain" description="AMP-activated protein kinase glycogen-binding" evidence="3">
    <location>
        <begin position="94"/>
        <end position="165"/>
    </location>
</feature>
<organism evidence="4 5">
    <name type="scientific">Metschnikowia bicuspidata</name>
    <dbReference type="NCBI Taxonomy" id="27322"/>
    <lineage>
        <taxon>Eukaryota</taxon>
        <taxon>Fungi</taxon>
        <taxon>Dikarya</taxon>
        <taxon>Ascomycota</taxon>
        <taxon>Saccharomycotina</taxon>
        <taxon>Pichiomycetes</taxon>
        <taxon>Metschnikowiaceae</taxon>
        <taxon>Metschnikowia</taxon>
    </lineage>
</organism>
<dbReference type="PANTHER" id="PTHR10343">
    <property type="entry name" value="5'-AMP-ACTIVATED PROTEIN KINASE , BETA SUBUNIT"/>
    <property type="match status" value="1"/>
</dbReference>
<dbReference type="Pfam" id="PF16561">
    <property type="entry name" value="AMPK1_CBM"/>
    <property type="match status" value="1"/>
</dbReference>
<feature type="compositionally biased region" description="Polar residues" evidence="2">
    <location>
        <begin position="385"/>
        <end position="406"/>
    </location>
</feature>
<feature type="region of interest" description="Disordered" evidence="2">
    <location>
        <begin position="351"/>
        <end position="420"/>
    </location>
</feature>
<dbReference type="InterPro" id="IPR014756">
    <property type="entry name" value="Ig_E-set"/>
</dbReference>
<comment type="similarity">
    <text evidence="1">Belongs to the CRP1/MDG1 family.</text>
</comment>
<feature type="compositionally biased region" description="Polar residues" evidence="2">
    <location>
        <begin position="358"/>
        <end position="374"/>
    </location>
</feature>
<gene>
    <name evidence="4" type="ORF">METBISCDRAFT_22404</name>
</gene>
<dbReference type="GO" id="GO:0019901">
    <property type="term" value="F:protein kinase binding"/>
    <property type="evidence" value="ECO:0007669"/>
    <property type="project" value="TreeGrafter"/>
</dbReference>
<accession>A0A4P9ZG52</accession>
<proteinExistence type="inferred from homology"/>
<dbReference type="GO" id="GO:0007165">
    <property type="term" value="P:signal transduction"/>
    <property type="evidence" value="ECO:0007669"/>
    <property type="project" value="TreeGrafter"/>
</dbReference>
<sequence length="449" mass="49638">MHSGYGHNCSKCIFSCAAQTKTPPYVAVPSKFRSWFSKIRFRKPVCVIRDFSGVSHPDNAPHSAAHCPPHICKKASDKRSKGAKEQQSNFDSLSVVVTGNFDGWTQKECILSKKHSSEPFTGEIRVPSKSKLVFKFVVDGTWTTSGEFKSETDEHGNLNNYINAEELTSVEEFVEEPETTEASVKTPVETPDEPEIAEVSVDRAGESEIADAPVDTSDEPENFRTSVDTAGQPEIVQVPVETPDVPEIVEAPVGTPGQPEIVVTLVDKPDELNIIEVPEERPDEQEIFQTRVETPEPEIIEVDTEEPKKATPMHATAEAKITESESEDEWLTRALNASSYATVSVASRDSAFEHVSQDNDPSNRNATDEITPTNTHEDKTGAKSGPTQSDSEVTTIGPNSRNNSISGGLHNSGEGENLDKSYKRASLWDWERTRRRDGFMFRLRGLFRS</sequence>
<evidence type="ECO:0000259" key="3">
    <source>
        <dbReference type="Pfam" id="PF16561"/>
    </source>
</evidence>
<dbReference type="AlphaFoldDB" id="A0A4P9ZG52"/>
<dbReference type="EMBL" id="ML004442">
    <property type="protein sequence ID" value="RKP31372.1"/>
    <property type="molecule type" value="Genomic_DNA"/>
</dbReference>
<protein>
    <recommendedName>
        <fullName evidence="3">AMP-activated protein kinase glycogen-binding domain-containing protein</fullName>
    </recommendedName>
</protein>
<dbReference type="Proteomes" id="UP000268321">
    <property type="component" value="Unassembled WGS sequence"/>
</dbReference>
<dbReference type="GO" id="GO:0031588">
    <property type="term" value="C:nucleotide-activated protein kinase complex"/>
    <property type="evidence" value="ECO:0007669"/>
    <property type="project" value="TreeGrafter"/>
</dbReference>
<dbReference type="GO" id="GO:0005737">
    <property type="term" value="C:cytoplasm"/>
    <property type="evidence" value="ECO:0007669"/>
    <property type="project" value="TreeGrafter"/>
</dbReference>
<evidence type="ECO:0000313" key="4">
    <source>
        <dbReference type="EMBL" id="RKP31372.1"/>
    </source>
</evidence>
<dbReference type="SUPFAM" id="SSF81296">
    <property type="entry name" value="E set domains"/>
    <property type="match status" value="1"/>
</dbReference>
<dbReference type="InterPro" id="IPR013783">
    <property type="entry name" value="Ig-like_fold"/>
</dbReference>
<evidence type="ECO:0000313" key="5">
    <source>
        <dbReference type="Proteomes" id="UP000268321"/>
    </source>
</evidence>
<dbReference type="InterPro" id="IPR050827">
    <property type="entry name" value="CRP1_MDG1_kinase"/>
</dbReference>
<evidence type="ECO:0000256" key="2">
    <source>
        <dbReference type="SAM" id="MobiDB-lite"/>
    </source>
</evidence>
<dbReference type="Gene3D" id="2.60.40.10">
    <property type="entry name" value="Immunoglobulins"/>
    <property type="match status" value="1"/>
</dbReference>
<dbReference type="InterPro" id="IPR032640">
    <property type="entry name" value="AMPK1_CBM"/>
</dbReference>
<name>A0A4P9ZG52_9ASCO</name>
<keyword evidence="5" id="KW-1185">Reference proteome</keyword>
<dbReference type="OrthoDB" id="5873279at2759"/>
<dbReference type="CDD" id="cd02859">
    <property type="entry name" value="E_set_AMPKbeta_like_N"/>
    <property type="match status" value="1"/>
</dbReference>
<reference evidence="5" key="1">
    <citation type="journal article" date="2018" name="Nat. Microbiol.">
        <title>Leveraging single-cell genomics to expand the fungal tree of life.</title>
        <authorList>
            <person name="Ahrendt S.R."/>
            <person name="Quandt C.A."/>
            <person name="Ciobanu D."/>
            <person name="Clum A."/>
            <person name="Salamov A."/>
            <person name="Andreopoulos B."/>
            <person name="Cheng J.F."/>
            <person name="Woyke T."/>
            <person name="Pelin A."/>
            <person name="Henrissat B."/>
            <person name="Reynolds N.K."/>
            <person name="Benny G.L."/>
            <person name="Smith M.E."/>
            <person name="James T.Y."/>
            <person name="Grigoriev I.V."/>
        </authorList>
    </citation>
    <scope>NUCLEOTIDE SEQUENCE [LARGE SCALE GENOMIC DNA]</scope>
    <source>
        <strain evidence="5">Baker2002</strain>
    </source>
</reference>